<evidence type="ECO:0000313" key="26">
    <source>
        <dbReference type="Proteomes" id="UP000038487"/>
    </source>
</evidence>
<dbReference type="Pfam" id="PF03061">
    <property type="entry name" value="4HBT"/>
    <property type="match status" value="1"/>
</dbReference>
<comment type="catalytic activity">
    <reaction evidence="21">
        <text>decanoyl-CoA + H2O = decanoate + CoA + H(+)</text>
        <dbReference type="Rhea" id="RHEA:40059"/>
        <dbReference type="ChEBI" id="CHEBI:15377"/>
        <dbReference type="ChEBI" id="CHEBI:15378"/>
        <dbReference type="ChEBI" id="CHEBI:27689"/>
        <dbReference type="ChEBI" id="CHEBI:57287"/>
        <dbReference type="ChEBI" id="CHEBI:61430"/>
    </reaction>
    <physiologicalReaction direction="left-to-right" evidence="21">
        <dbReference type="Rhea" id="RHEA:40060"/>
    </physiologicalReaction>
</comment>
<keyword evidence="9" id="KW-0809">Transit peptide</keyword>
<comment type="catalytic activity">
    <reaction evidence="14">
        <text>(9Z)-octadecenoyl-CoA + H2O = (9Z)-octadecenoate + CoA + H(+)</text>
        <dbReference type="Rhea" id="RHEA:40139"/>
        <dbReference type="ChEBI" id="CHEBI:15377"/>
        <dbReference type="ChEBI" id="CHEBI:15378"/>
        <dbReference type="ChEBI" id="CHEBI:30823"/>
        <dbReference type="ChEBI" id="CHEBI:57287"/>
        <dbReference type="ChEBI" id="CHEBI:57387"/>
    </reaction>
    <physiologicalReaction direction="left-to-right" evidence="14">
        <dbReference type="Rhea" id="RHEA:40140"/>
    </physiologicalReaction>
</comment>
<evidence type="ECO:0000256" key="3">
    <source>
        <dbReference type="ARBA" id="ARBA00004632"/>
    </source>
</evidence>
<dbReference type="InterPro" id="IPR006683">
    <property type="entry name" value="Thioestr_dom"/>
</dbReference>
<evidence type="ECO:0000256" key="2">
    <source>
        <dbReference type="ARBA" id="ARBA00004496"/>
    </source>
</evidence>
<keyword evidence="8" id="KW-0276">Fatty acid metabolism</keyword>
<evidence type="ECO:0000256" key="13">
    <source>
        <dbReference type="ARBA" id="ARBA00035852"/>
    </source>
</evidence>
<gene>
    <name evidence="25" type="ORF">ERS075527_01923</name>
</gene>
<evidence type="ECO:0000259" key="24">
    <source>
        <dbReference type="Pfam" id="PF03061"/>
    </source>
</evidence>
<dbReference type="PANTHER" id="PTHR12418:SF19">
    <property type="entry name" value="ACYL-COENZYME A THIOESTERASE THEM4"/>
    <property type="match status" value="1"/>
</dbReference>
<evidence type="ECO:0000256" key="18">
    <source>
        <dbReference type="ARBA" id="ARBA00043210"/>
    </source>
</evidence>
<comment type="catalytic activity">
    <reaction evidence="13">
        <text>(5Z,8Z,11Z,14Z)-eicosatetraenoyl-CoA + H2O = (5Z,8Z,11Z,14Z)-eicosatetraenoate + CoA + H(+)</text>
        <dbReference type="Rhea" id="RHEA:40151"/>
        <dbReference type="ChEBI" id="CHEBI:15377"/>
        <dbReference type="ChEBI" id="CHEBI:15378"/>
        <dbReference type="ChEBI" id="CHEBI:32395"/>
        <dbReference type="ChEBI" id="CHEBI:57287"/>
        <dbReference type="ChEBI" id="CHEBI:57368"/>
    </reaction>
    <physiologicalReaction direction="left-to-right" evidence="13">
        <dbReference type="Rhea" id="RHEA:40152"/>
    </physiologicalReaction>
</comment>
<evidence type="ECO:0000256" key="16">
    <source>
        <dbReference type="ARBA" id="ARBA00038848"/>
    </source>
</evidence>
<comment type="catalytic activity">
    <reaction evidence="19">
        <text>octanoyl-CoA + H2O = octanoate + CoA + H(+)</text>
        <dbReference type="Rhea" id="RHEA:30143"/>
        <dbReference type="ChEBI" id="CHEBI:15377"/>
        <dbReference type="ChEBI" id="CHEBI:15378"/>
        <dbReference type="ChEBI" id="CHEBI:25646"/>
        <dbReference type="ChEBI" id="CHEBI:57287"/>
        <dbReference type="ChEBI" id="CHEBI:57386"/>
    </reaction>
    <physiologicalReaction direction="left-to-right" evidence="19">
        <dbReference type="Rhea" id="RHEA:30144"/>
    </physiologicalReaction>
</comment>
<keyword evidence="10" id="KW-0443">Lipid metabolism</keyword>
<evidence type="ECO:0000256" key="9">
    <source>
        <dbReference type="ARBA" id="ARBA00022946"/>
    </source>
</evidence>
<dbReference type="Gene3D" id="3.10.129.10">
    <property type="entry name" value="Hotdog Thioesterase"/>
    <property type="match status" value="1"/>
</dbReference>
<dbReference type="GO" id="GO:0006631">
    <property type="term" value="P:fatty acid metabolic process"/>
    <property type="evidence" value="ECO:0007669"/>
    <property type="project" value="UniProtKB-KW"/>
</dbReference>
<proteinExistence type="inferred from homology"/>
<evidence type="ECO:0000256" key="22">
    <source>
        <dbReference type="ARBA" id="ARBA00048074"/>
    </source>
</evidence>
<keyword evidence="7" id="KW-0378">Hydrolase</keyword>
<dbReference type="InterPro" id="IPR029069">
    <property type="entry name" value="HotDog_dom_sf"/>
</dbReference>
<dbReference type="PANTHER" id="PTHR12418">
    <property type="entry name" value="ACYL-COENZYME A THIOESTERASE THEM4"/>
    <property type="match status" value="1"/>
</dbReference>
<comment type="catalytic activity">
    <reaction evidence="20">
        <text>hexadecanoyl-CoA + H2O = hexadecanoate + CoA + H(+)</text>
        <dbReference type="Rhea" id="RHEA:16645"/>
        <dbReference type="ChEBI" id="CHEBI:7896"/>
        <dbReference type="ChEBI" id="CHEBI:15377"/>
        <dbReference type="ChEBI" id="CHEBI:15378"/>
        <dbReference type="ChEBI" id="CHEBI:57287"/>
        <dbReference type="ChEBI" id="CHEBI:57379"/>
        <dbReference type="EC" id="3.1.2.2"/>
    </reaction>
    <physiologicalReaction direction="left-to-right" evidence="20">
        <dbReference type="Rhea" id="RHEA:16646"/>
    </physiologicalReaction>
</comment>
<evidence type="ECO:0000256" key="17">
    <source>
        <dbReference type="ARBA" id="ARBA00040123"/>
    </source>
</evidence>
<reference evidence="25 26" key="1">
    <citation type="submission" date="2015-03" db="EMBL/GenBank/DDBJ databases">
        <authorList>
            <consortium name="Pathogen Informatics"/>
            <person name="Murphy D."/>
        </authorList>
    </citation>
    <scope>NUCLEOTIDE SEQUENCE [LARGE SCALE GENOMIC DNA]</scope>
    <source>
        <strain evidence="25 26">PAP036</strain>
    </source>
</reference>
<dbReference type="EMBL" id="CSUW01000004">
    <property type="protein sequence ID" value="CPT24437.1"/>
    <property type="molecule type" value="Genomic_DNA"/>
</dbReference>
<feature type="domain" description="Thioesterase" evidence="24">
    <location>
        <begin position="98"/>
        <end position="166"/>
    </location>
</feature>
<evidence type="ECO:0000256" key="20">
    <source>
        <dbReference type="ARBA" id="ARBA00047734"/>
    </source>
</evidence>
<comment type="subcellular location">
    <subcellularLocation>
        <location evidence="3">Cell projection</location>
        <location evidence="3">Ruffle membrane</location>
    </subcellularLocation>
    <subcellularLocation>
        <location evidence="2">Cytoplasm</location>
    </subcellularLocation>
    <subcellularLocation>
        <location evidence="1">Membrane</location>
        <topology evidence="1">Peripheral membrane protein</topology>
    </subcellularLocation>
</comment>
<evidence type="ECO:0000256" key="7">
    <source>
        <dbReference type="ARBA" id="ARBA00022801"/>
    </source>
</evidence>
<dbReference type="CDD" id="cd03443">
    <property type="entry name" value="PaaI_thioesterase"/>
    <property type="match status" value="1"/>
</dbReference>
<name>A0AB33T426_9MYCO</name>
<dbReference type="SUPFAM" id="SSF54637">
    <property type="entry name" value="Thioesterase/thiol ester dehydrase-isomerase"/>
    <property type="match status" value="1"/>
</dbReference>
<dbReference type="Proteomes" id="UP000038487">
    <property type="component" value="Unassembled WGS sequence"/>
</dbReference>
<evidence type="ECO:0000256" key="10">
    <source>
        <dbReference type="ARBA" id="ARBA00023098"/>
    </source>
</evidence>
<evidence type="ECO:0000256" key="15">
    <source>
        <dbReference type="ARBA" id="ARBA00038456"/>
    </source>
</evidence>
<dbReference type="InterPro" id="IPR052365">
    <property type="entry name" value="THEM4/THEM5_acyl-CoA_thioest"/>
</dbReference>
<evidence type="ECO:0000256" key="23">
    <source>
        <dbReference type="ARBA" id="ARBA00048180"/>
    </source>
</evidence>
<evidence type="ECO:0000256" key="4">
    <source>
        <dbReference type="ARBA" id="ARBA00022475"/>
    </source>
</evidence>
<evidence type="ECO:0000256" key="8">
    <source>
        <dbReference type="ARBA" id="ARBA00022832"/>
    </source>
</evidence>
<keyword evidence="12" id="KW-0966">Cell projection</keyword>
<accession>A0AB33T426</accession>
<keyword evidence="5" id="KW-0963">Cytoplasm</keyword>
<keyword evidence="4" id="KW-1003">Cell membrane</keyword>
<evidence type="ECO:0000256" key="6">
    <source>
        <dbReference type="ARBA" id="ARBA00022703"/>
    </source>
</evidence>
<dbReference type="EC" id="3.1.2.2" evidence="16"/>
<evidence type="ECO:0000256" key="14">
    <source>
        <dbReference type="ARBA" id="ARBA00037002"/>
    </source>
</evidence>
<comment type="catalytic activity">
    <reaction evidence="23">
        <text>tetradecanoyl-CoA + H2O = tetradecanoate + CoA + H(+)</text>
        <dbReference type="Rhea" id="RHEA:40119"/>
        <dbReference type="ChEBI" id="CHEBI:15377"/>
        <dbReference type="ChEBI" id="CHEBI:15378"/>
        <dbReference type="ChEBI" id="CHEBI:30807"/>
        <dbReference type="ChEBI" id="CHEBI:57287"/>
        <dbReference type="ChEBI" id="CHEBI:57385"/>
    </reaction>
    <physiologicalReaction direction="left-to-right" evidence="23">
        <dbReference type="Rhea" id="RHEA:40120"/>
    </physiologicalReaction>
</comment>
<keyword evidence="6" id="KW-0053">Apoptosis</keyword>
<comment type="similarity">
    <text evidence="15">Belongs to the THEM4/THEM5 thioesterase family.</text>
</comment>
<sequence length="198" mass="20947">MPLLSRLGSPQLDYVVMSTWMSRSGEDRQHRMLPEGLEPVSRGPQAPAPGLELNPGWPRRFSHPGTDADLWGTRFFAGAGAAVTGQFEVLPELEGGPGVIHGGVMAAIFDELQGILGIVTQLVAVTAHLEIDYRKPIPVGSTVDLAAAVEGRTGRKLYTTASAHIDGELVASSQGIFVIIDPDAHYGEGASRTLGISP</sequence>
<evidence type="ECO:0000256" key="5">
    <source>
        <dbReference type="ARBA" id="ARBA00022490"/>
    </source>
</evidence>
<evidence type="ECO:0000256" key="11">
    <source>
        <dbReference type="ARBA" id="ARBA00023136"/>
    </source>
</evidence>
<dbReference type="GO" id="GO:0005737">
    <property type="term" value="C:cytoplasm"/>
    <property type="evidence" value="ECO:0007669"/>
    <property type="project" value="UniProtKB-SubCell"/>
</dbReference>
<dbReference type="GO" id="GO:0016787">
    <property type="term" value="F:hydrolase activity"/>
    <property type="evidence" value="ECO:0007669"/>
    <property type="project" value="UniProtKB-KW"/>
</dbReference>
<evidence type="ECO:0000256" key="12">
    <source>
        <dbReference type="ARBA" id="ARBA00023273"/>
    </source>
</evidence>
<dbReference type="AlphaFoldDB" id="A0AB33T426"/>
<protein>
    <recommendedName>
        <fullName evidence="17">Acyl-coenzyme A thioesterase THEM4</fullName>
        <ecNumber evidence="16">3.1.2.2</ecNumber>
    </recommendedName>
    <alternativeName>
        <fullName evidence="18">Thioesterase superfamily member 4</fullName>
    </alternativeName>
</protein>
<dbReference type="GO" id="GO:0016020">
    <property type="term" value="C:membrane"/>
    <property type="evidence" value="ECO:0007669"/>
    <property type="project" value="UniProtKB-SubCell"/>
</dbReference>
<evidence type="ECO:0000256" key="19">
    <source>
        <dbReference type="ARBA" id="ARBA00047588"/>
    </source>
</evidence>
<keyword evidence="11" id="KW-0472">Membrane</keyword>
<evidence type="ECO:0000256" key="1">
    <source>
        <dbReference type="ARBA" id="ARBA00004170"/>
    </source>
</evidence>
<evidence type="ECO:0000313" key="25">
    <source>
        <dbReference type="EMBL" id="CPT24437.1"/>
    </source>
</evidence>
<comment type="catalytic activity">
    <reaction evidence="22">
        <text>dodecanoyl-CoA + H2O = dodecanoate + CoA + H(+)</text>
        <dbReference type="Rhea" id="RHEA:30135"/>
        <dbReference type="ChEBI" id="CHEBI:15377"/>
        <dbReference type="ChEBI" id="CHEBI:15378"/>
        <dbReference type="ChEBI" id="CHEBI:18262"/>
        <dbReference type="ChEBI" id="CHEBI:57287"/>
        <dbReference type="ChEBI" id="CHEBI:57375"/>
    </reaction>
    <physiologicalReaction direction="left-to-right" evidence="22">
        <dbReference type="Rhea" id="RHEA:30136"/>
    </physiologicalReaction>
</comment>
<evidence type="ECO:0000256" key="21">
    <source>
        <dbReference type="ARBA" id="ARBA00047969"/>
    </source>
</evidence>
<comment type="caution">
    <text evidence="25">The sequence shown here is derived from an EMBL/GenBank/DDBJ whole genome shotgun (WGS) entry which is preliminary data.</text>
</comment>
<organism evidence="25 26">
    <name type="scientific">Mycobacteroides abscessus</name>
    <dbReference type="NCBI Taxonomy" id="36809"/>
    <lineage>
        <taxon>Bacteria</taxon>
        <taxon>Bacillati</taxon>
        <taxon>Actinomycetota</taxon>
        <taxon>Actinomycetes</taxon>
        <taxon>Mycobacteriales</taxon>
        <taxon>Mycobacteriaceae</taxon>
        <taxon>Mycobacteroides</taxon>
    </lineage>
</organism>